<accession>A0A644T7I3</accession>
<comment type="caution">
    <text evidence="1">The sequence shown here is derived from an EMBL/GenBank/DDBJ whole genome shotgun (WGS) entry which is preliminary data.</text>
</comment>
<evidence type="ECO:0000313" key="1">
    <source>
        <dbReference type="EMBL" id="MPL61881.1"/>
    </source>
</evidence>
<protein>
    <submittedName>
        <fullName evidence="1">Uncharacterized protein</fullName>
    </submittedName>
</protein>
<dbReference type="EMBL" id="VSSQ01000016">
    <property type="protein sequence ID" value="MPL61881.1"/>
    <property type="molecule type" value="Genomic_DNA"/>
</dbReference>
<dbReference type="AlphaFoldDB" id="A0A644T7I3"/>
<reference evidence="1" key="1">
    <citation type="submission" date="2019-08" db="EMBL/GenBank/DDBJ databases">
        <authorList>
            <person name="Kucharzyk K."/>
            <person name="Murdoch R.W."/>
            <person name="Higgins S."/>
            <person name="Loffler F."/>
        </authorList>
    </citation>
    <scope>NUCLEOTIDE SEQUENCE</scope>
</reference>
<proteinExistence type="predicted"/>
<gene>
    <name evidence="1" type="ORF">SDC9_07470</name>
</gene>
<sequence length="71" mass="8348">MILTGEQRKEIVKDVLREIRSIEIERNDSESIGTFRANVIASFLNQLGSESWGFDWDRYKLDDIELEDTKQ</sequence>
<name>A0A644T7I3_9ZZZZ</name>
<organism evidence="1">
    <name type="scientific">bioreactor metagenome</name>
    <dbReference type="NCBI Taxonomy" id="1076179"/>
    <lineage>
        <taxon>unclassified sequences</taxon>
        <taxon>metagenomes</taxon>
        <taxon>ecological metagenomes</taxon>
    </lineage>
</organism>